<evidence type="ECO:0000256" key="1">
    <source>
        <dbReference type="SAM" id="MobiDB-lite"/>
    </source>
</evidence>
<evidence type="ECO:0000313" key="2">
    <source>
        <dbReference type="EMBL" id="GGO83211.1"/>
    </source>
</evidence>
<comment type="caution">
    <text evidence="2">The sequence shown here is derived from an EMBL/GenBank/DDBJ whole genome shotgun (WGS) entry which is preliminary data.</text>
</comment>
<protein>
    <submittedName>
        <fullName evidence="2">Uncharacterized protein</fullName>
    </submittedName>
</protein>
<dbReference type="EMBL" id="BMLT01000006">
    <property type="protein sequence ID" value="GGO83211.1"/>
    <property type="molecule type" value="Genomic_DNA"/>
</dbReference>
<dbReference type="Proteomes" id="UP000599578">
    <property type="component" value="Unassembled WGS sequence"/>
</dbReference>
<sequence>MGLAPQARNPTPAGSGTYGANGANRNQSICNTIDLMGFVMPESPWDMAGSCQCIVQPILRARTRSDCRLGLAPQRLPGRQECRYCRSKYRPRNPTPAGSGNYGANGANRNQSICNTIDLMGFAMPEPPWDMAGSCQCIAQPILQARARGQIVGWV</sequence>
<proteinExistence type="predicted"/>
<keyword evidence="3" id="KW-1185">Reference proteome</keyword>
<accession>A0A917ZHR3</accession>
<reference evidence="2 3" key="1">
    <citation type="journal article" date="2014" name="Int. J. Syst. Evol. Microbiol.">
        <title>Complete genome sequence of Corynebacterium casei LMG S-19264T (=DSM 44701T), isolated from a smear-ripened cheese.</title>
        <authorList>
            <consortium name="US DOE Joint Genome Institute (JGI-PGF)"/>
            <person name="Walter F."/>
            <person name="Albersmeier A."/>
            <person name="Kalinowski J."/>
            <person name="Ruckert C."/>
        </authorList>
    </citation>
    <scope>NUCLEOTIDE SEQUENCE [LARGE SCALE GENOMIC DNA]</scope>
    <source>
        <strain evidence="2 3">CGMCC 1.7286</strain>
    </source>
</reference>
<name>A0A917ZHR3_9GAMM</name>
<organism evidence="2 3">
    <name type="scientific">Marinobacterium nitratireducens</name>
    <dbReference type="NCBI Taxonomy" id="518897"/>
    <lineage>
        <taxon>Bacteria</taxon>
        <taxon>Pseudomonadati</taxon>
        <taxon>Pseudomonadota</taxon>
        <taxon>Gammaproteobacteria</taxon>
        <taxon>Oceanospirillales</taxon>
        <taxon>Oceanospirillaceae</taxon>
        <taxon>Marinobacterium</taxon>
    </lineage>
</organism>
<evidence type="ECO:0000313" key="3">
    <source>
        <dbReference type="Proteomes" id="UP000599578"/>
    </source>
</evidence>
<gene>
    <name evidence="2" type="ORF">GCM10011348_26430</name>
</gene>
<dbReference type="AlphaFoldDB" id="A0A917ZHR3"/>
<feature type="region of interest" description="Disordered" evidence="1">
    <location>
        <begin position="1"/>
        <end position="21"/>
    </location>
</feature>